<evidence type="ECO:0000259" key="2">
    <source>
        <dbReference type="Pfam" id="PF03372"/>
    </source>
</evidence>
<dbReference type="Pfam" id="PF03372">
    <property type="entry name" value="Exo_endo_phos"/>
    <property type="match status" value="1"/>
</dbReference>
<protein>
    <recommendedName>
        <fullName evidence="2">Endonuclease/exonuclease/phosphatase domain-containing protein</fullName>
    </recommendedName>
</protein>
<feature type="region of interest" description="Disordered" evidence="1">
    <location>
        <begin position="1905"/>
        <end position="1950"/>
    </location>
</feature>
<organism evidence="3 4">
    <name type="scientific">Prorocentrum cordatum</name>
    <dbReference type="NCBI Taxonomy" id="2364126"/>
    <lineage>
        <taxon>Eukaryota</taxon>
        <taxon>Sar</taxon>
        <taxon>Alveolata</taxon>
        <taxon>Dinophyceae</taxon>
        <taxon>Prorocentrales</taxon>
        <taxon>Prorocentraceae</taxon>
        <taxon>Prorocentrum</taxon>
    </lineage>
</organism>
<feature type="compositionally biased region" description="Basic and acidic residues" evidence="1">
    <location>
        <begin position="45"/>
        <end position="58"/>
    </location>
</feature>
<feature type="compositionally biased region" description="Low complexity" evidence="1">
    <location>
        <begin position="76"/>
        <end position="95"/>
    </location>
</feature>
<evidence type="ECO:0000313" key="4">
    <source>
        <dbReference type="Proteomes" id="UP001189429"/>
    </source>
</evidence>
<proteinExistence type="predicted"/>
<dbReference type="Gene3D" id="3.60.10.10">
    <property type="entry name" value="Endonuclease/exonuclease/phosphatase"/>
    <property type="match status" value="1"/>
</dbReference>
<accession>A0ABN9WVU3</accession>
<dbReference type="Proteomes" id="UP001189429">
    <property type="component" value="Unassembled WGS sequence"/>
</dbReference>
<sequence length="2040" mass="217748">MSEVASGLARRAYWLCAKRGCNAWNWCDKRWTCKACGTSAPPWTKEYRSDKVSPRVDADGFVQQPRGRAEQRAARRSASQRALSGSTAPSSAPNSRARRARPLGEAKSQYEGLQAQLEAAKERVGRLQVAAALGLSEVFQREAEEALQQGKDQVAALERSVQEAQRTERPPHSVFHIEANAIQKVERQLATARTKREKLQLQASELRELIAEKQEQLSAAELGVDEVTGHIAELEETRAKVTQQAIQRANAAVGGVASPLGDAVQGLLTQVGALSDLLKQHGAELPPRFSEIVEILNTQKEAVADVLRPRSSSARKRWGDSVGDDGLASEDDDMPLDIVSSGGPAGPTAAGPPAPRARPADGPYGPAAARGQHGATLGAWPQVEPCLAKALAEQGAAISDGDPLVAAAAEVWSGKPGQYAGPDAGAGGGGAATAAGASEPLAGGGRRRRPLPESGAEERAAREAAVIGKAQLVDRAGGQQLRAGLVLLGCNGNTWSRSIEVIEAFFKAYDYWPDVVALQETRLPHERLPSAAPRPGAALTEKQGPQATSGGVALLVRDGLQADESEYPLPSALRHRLIGVEVAAASGLRLLVLAGYFQHSLGPRGTNLDMFSAISEVTGSSADIPWVLQADFNMEPEPLEELGWPAAVRGHVLGPSEATCRAEGCDHLYDWFVASAALAACTASCATTLEGFGLHPHRPVLLRLQDVRADALVEVPSRPARFPEVAPERLRAHEEAEIMCYSVGKKGQVTPRDVSWSWDAGSAPTNLSVAFSEWAAAAEGTLVGIHCIGQADLARHLGRGEGPRLTLKPLSALVRRDARFRFSLLTHRLRSCLDVALQRVRAERSGRWHPRHADWYGHQAELRAQLLLEAVQEADDSVGQALPGAAPDRLGDLVFQAGVLGSPDAVRDLQGLLSASQRRDAAQSAQAWRNWAQTAVEKGGRLAHRFSKATPPPTVRDADSGRRLVGMAAIGELTSVWQKLWLQDGFAMGAGASSWDVGEWRLPPISLEQLQAACKRYSPSVGLGCDSLHPRQILLLPVALQQRILDILAAYDEAPASINGQVSLMVFIPKADGGVRPIALLPLILRLWSRLRQPCCARWEADHNFPFFWGRDGRDCERAGWLHNCFAGFAKSNLQFEAASLFLDISKFYEHVRHDVLWANAVRFGFNLRLLRGLLTSYQAPRMILAAGMASPAFGTTGTVLAGCACATAVAKLPVLGALLAAGATSPLVTPRNVVDDISLQAVGAARLVKQQMVAASCEVVRQLREQHLPLNESKSVFLASSPQLAKELSEAWAVQGLTFKRGLQARNLGTDANITRRGVHEGAVRAGGGLRRGRRLGVLRSAGAATEMVHRAGPTAAMLWGRTVTGVPDRELHSWRLAAVRSAGKFPKGASLGLRLRVVEVMKSIDLDPSPALLRAAVQMAASLLQSGEVPQRMFETALQEAVQRHAGAAAPWAHCRTPVDALALSLSRVGWRLVPGTRLATDDGHILDLRMMGPRELGLLAAAGARRASDKSELARLSHGALPQSPLFWEAFAEVLGPGSKLSPREKAAVVSFLSNAHWPQTRLHSAGEREHARCCACEAPRGSLWHRLFECPVLAGPRSDAMAVMWCNRPADGLLGGRLYLDGSALDPEHESLRRAGWSIVQCDSDGNMECAVYGSVRQDLCPFQTAKDGEDFAVWMLSRFLGPSVDEILIDCASTVSCLTLGKKYATAANKPNAHLWEGIYASLDVDMLKVTKVAAHCTARDVMDGKITEADLRGNGHADRLAKAGAELHRTSPVARRELLGAMEVVRELSCWVAQASLIWQGIEVKDCEGLPEGSERTAVSFAVPVVEPASSRPSDSGPSDGWASAARAGGVSLGATAFVVAGHVLAYAKCGEGAAEQELMACTHCGAYARLGGRSGAAPKLKEQCPGSAGLPKGRRDQKARWLQGRHPAGTPHSGSKRVGASVPSLRKEDVVPMAARVRFLQWLGVRPDDAPGGAAADACRGPPSGAAAAGEAEAEPFVPDPSGASREAWLSAYGLDEASLLEWSAAAESARED</sequence>
<gene>
    <name evidence="3" type="ORF">PCOR1329_LOCUS69995</name>
</gene>
<feature type="compositionally biased region" description="Low complexity" evidence="1">
    <location>
        <begin position="360"/>
        <end position="371"/>
    </location>
</feature>
<evidence type="ECO:0000256" key="1">
    <source>
        <dbReference type="SAM" id="MobiDB-lite"/>
    </source>
</evidence>
<feature type="region of interest" description="Disordered" evidence="1">
    <location>
        <begin position="44"/>
        <end position="107"/>
    </location>
</feature>
<dbReference type="InterPro" id="IPR005135">
    <property type="entry name" value="Endo/exonuclease/phosphatase"/>
</dbReference>
<keyword evidence="4" id="KW-1185">Reference proteome</keyword>
<feature type="domain" description="Endonuclease/exonuclease/phosphatase" evidence="2">
    <location>
        <begin position="491"/>
        <end position="599"/>
    </location>
</feature>
<feature type="region of interest" description="Disordered" evidence="1">
    <location>
        <begin position="420"/>
        <end position="462"/>
    </location>
</feature>
<feature type="region of interest" description="Disordered" evidence="1">
    <location>
        <begin position="526"/>
        <end position="545"/>
    </location>
</feature>
<feature type="region of interest" description="Disordered" evidence="1">
    <location>
        <begin position="1978"/>
        <end position="2010"/>
    </location>
</feature>
<feature type="compositionally biased region" description="Low complexity" evidence="1">
    <location>
        <begin position="1978"/>
        <end position="1998"/>
    </location>
</feature>
<dbReference type="InterPro" id="IPR012337">
    <property type="entry name" value="RNaseH-like_sf"/>
</dbReference>
<feature type="non-terminal residue" evidence="3">
    <location>
        <position position="2040"/>
    </location>
</feature>
<evidence type="ECO:0000313" key="3">
    <source>
        <dbReference type="EMBL" id="CAK0889483.1"/>
    </source>
</evidence>
<reference evidence="3" key="1">
    <citation type="submission" date="2023-10" db="EMBL/GenBank/DDBJ databases">
        <authorList>
            <person name="Chen Y."/>
            <person name="Shah S."/>
            <person name="Dougan E. K."/>
            <person name="Thang M."/>
            <person name="Chan C."/>
        </authorList>
    </citation>
    <scope>NUCLEOTIDE SEQUENCE [LARGE SCALE GENOMIC DNA]</scope>
</reference>
<dbReference type="Gene3D" id="3.30.420.10">
    <property type="entry name" value="Ribonuclease H-like superfamily/Ribonuclease H"/>
    <property type="match status" value="1"/>
</dbReference>
<dbReference type="InterPro" id="IPR036397">
    <property type="entry name" value="RNaseH_sf"/>
</dbReference>
<name>A0ABN9WVU3_9DINO</name>
<dbReference type="SUPFAM" id="SSF53098">
    <property type="entry name" value="Ribonuclease H-like"/>
    <property type="match status" value="1"/>
</dbReference>
<feature type="compositionally biased region" description="Low complexity" evidence="1">
    <location>
        <begin position="432"/>
        <end position="441"/>
    </location>
</feature>
<dbReference type="SUPFAM" id="SSF56219">
    <property type="entry name" value="DNase I-like"/>
    <property type="match status" value="1"/>
</dbReference>
<dbReference type="InterPro" id="IPR036691">
    <property type="entry name" value="Endo/exonu/phosph_ase_sf"/>
</dbReference>
<dbReference type="EMBL" id="CAUYUJ010019215">
    <property type="protein sequence ID" value="CAK0889483.1"/>
    <property type="molecule type" value="Genomic_DNA"/>
</dbReference>
<feature type="region of interest" description="Disordered" evidence="1">
    <location>
        <begin position="307"/>
        <end position="372"/>
    </location>
</feature>
<comment type="caution">
    <text evidence="3">The sequence shown here is derived from an EMBL/GenBank/DDBJ whole genome shotgun (WGS) entry which is preliminary data.</text>
</comment>